<dbReference type="OrthoDB" id="10067964at2759"/>
<name>A0A7R8UQ80_HERIL</name>
<accession>A0A7R8UQ80</accession>
<dbReference type="FunCoup" id="A0A7R8UQ80">
    <property type="interactions" value="69"/>
</dbReference>
<gene>
    <name evidence="1" type="ORF">HERILL_LOCUS7647</name>
</gene>
<proteinExistence type="predicted"/>
<reference evidence="1 2" key="1">
    <citation type="submission" date="2020-11" db="EMBL/GenBank/DDBJ databases">
        <authorList>
            <person name="Wallbank WR R."/>
            <person name="Pardo Diaz C."/>
            <person name="Kozak K."/>
            <person name="Martin S."/>
            <person name="Jiggins C."/>
            <person name="Moest M."/>
            <person name="Warren A I."/>
            <person name="Generalovic N T."/>
            <person name="Byers J.R.P. K."/>
            <person name="Montejo-Kovacevich G."/>
            <person name="Yen C E."/>
        </authorList>
    </citation>
    <scope>NUCLEOTIDE SEQUENCE [LARGE SCALE GENOMIC DNA]</scope>
</reference>
<dbReference type="InParanoid" id="A0A7R8UQ80"/>
<dbReference type="EMBL" id="LR899011">
    <property type="protein sequence ID" value="CAD7084770.1"/>
    <property type="molecule type" value="Genomic_DNA"/>
</dbReference>
<evidence type="ECO:0008006" key="3">
    <source>
        <dbReference type="Google" id="ProtNLM"/>
    </source>
</evidence>
<dbReference type="GO" id="GO:0005184">
    <property type="term" value="F:neuropeptide hormone activity"/>
    <property type="evidence" value="ECO:0007669"/>
    <property type="project" value="InterPro"/>
</dbReference>
<sequence>MDCVLRYALLEVLVRYYKFKHFYNGKSISSTASYCALRNPGHIDSEANNFDSDENALDKRHERYGFGLGRRSYVLTTNSQGKRLPSYDFGLGKRSRYSFGLGKRTFEEDYPESEYALNFLTSNLDDPNIKRGRPYSFGLGKRAALRNNDQRYNFGLGKR</sequence>
<dbReference type="Pfam" id="PF05953">
    <property type="entry name" value="Allatostatin"/>
    <property type="match status" value="4"/>
</dbReference>
<dbReference type="InterPro" id="IPR010276">
    <property type="entry name" value="Allatostatin"/>
</dbReference>
<dbReference type="Proteomes" id="UP000594454">
    <property type="component" value="Chromosome 3"/>
</dbReference>
<keyword evidence="2" id="KW-1185">Reference proteome</keyword>
<evidence type="ECO:0000313" key="1">
    <source>
        <dbReference type="EMBL" id="CAD7084770.1"/>
    </source>
</evidence>
<organism evidence="1 2">
    <name type="scientific">Hermetia illucens</name>
    <name type="common">Black soldier fly</name>
    <dbReference type="NCBI Taxonomy" id="343691"/>
    <lineage>
        <taxon>Eukaryota</taxon>
        <taxon>Metazoa</taxon>
        <taxon>Ecdysozoa</taxon>
        <taxon>Arthropoda</taxon>
        <taxon>Hexapoda</taxon>
        <taxon>Insecta</taxon>
        <taxon>Pterygota</taxon>
        <taxon>Neoptera</taxon>
        <taxon>Endopterygota</taxon>
        <taxon>Diptera</taxon>
        <taxon>Brachycera</taxon>
        <taxon>Stratiomyomorpha</taxon>
        <taxon>Stratiomyidae</taxon>
        <taxon>Hermetiinae</taxon>
        <taxon>Hermetia</taxon>
    </lineage>
</organism>
<dbReference type="AlphaFoldDB" id="A0A7R8UQ80"/>
<protein>
    <recommendedName>
        <fullName evidence="3">Allatostatin A</fullName>
    </recommendedName>
</protein>
<evidence type="ECO:0000313" key="2">
    <source>
        <dbReference type="Proteomes" id="UP000594454"/>
    </source>
</evidence>